<feature type="compositionally biased region" description="Polar residues" evidence="1">
    <location>
        <begin position="848"/>
        <end position="876"/>
    </location>
</feature>
<gene>
    <name evidence="4" type="ORF">EYC84_000573</name>
</gene>
<accession>A0A5M9JRI4</accession>
<protein>
    <recommendedName>
        <fullName evidence="3">PLD phosphodiesterase domain-containing protein</fullName>
    </recommendedName>
</protein>
<dbReference type="InterPro" id="IPR025202">
    <property type="entry name" value="PLD-like_dom"/>
</dbReference>
<feature type="compositionally biased region" description="Basic residues" evidence="1">
    <location>
        <begin position="950"/>
        <end position="959"/>
    </location>
</feature>
<dbReference type="InterPro" id="IPR001736">
    <property type="entry name" value="PLipase_D/transphosphatidylase"/>
</dbReference>
<keyword evidence="2" id="KW-0812">Transmembrane</keyword>
<feature type="region of interest" description="Disordered" evidence="1">
    <location>
        <begin position="487"/>
        <end position="551"/>
    </location>
</feature>
<feature type="compositionally biased region" description="Low complexity" evidence="1">
    <location>
        <begin position="928"/>
        <end position="949"/>
    </location>
</feature>
<feature type="region of interest" description="Disordered" evidence="1">
    <location>
        <begin position="905"/>
        <end position="1003"/>
    </location>
</feature>
<comment type="caution">
    <text evidence="4">The sequence shown here is derived from an EMBL/GenBank/DDBJ whole genome shotgun (WGS) entry which is preliminary data.</text>
</comment>
<feature type="transmembrane region" description="Helical" evidence="2">
    <location>
        <begin position="7"/>
        <end position="26"/>
    </location>
</feature>
<sequence length="1237" mass="136742">MSLYQTLEAIITLFIQVFVIFPYSALTIQRQRELIPKDKPSIKDTARLEKTHSSRKPGAMISDKVYKLCTSKETVSSLLAKDPTMAPGDAWKQLYGGHAAGEKESKNEARRHRDTATPEDLQRALECGNWGPTQPSELFLKMYHDALCTLDNSVSNCMVSPPLMGSSGVIPLSVISVVPDIMRHMSNLIVRAEKEVILATNYWQNSVASKYITNAMKELSRRAGERGERIVFKLQYDRGSPKQLLDNHYLVPEKEYLGKAVALPTAAEIPNLDLQVMNYHRPMLGTFHCKYMVVDRKFAVLQSNNIQDNDNMEMMTHLEGPIVDSLYDMALISWHKKFDPPLPSYDSPAAQGGLSSFENKRHDEIFDQNGSIRGHSAVIHPERMQAQQAYSYEPRASNQPGFAYSSSMENGDSTPYPSTTESVTHPVGSTSNAEDIRNGVENIRLEGAQDTHHGFEDGDLKTRERMAENVRAIATTGDAEHIVHTKDGDKKVPVSPESGTLAQHGVNGPDTKTQEFLSNGTQVIPQSQIENPSPSSHLLPEHTTDDPHYDDDIAGEVARVQTAVSPKNGETRIEAVTRHLNHTRNPGFKGNAPDYPAHEEMTPYIPHPVHEPFPIAMVCREPYGSPNHSSVPTLNAEPLVPAIVEACERGVDVYCYICLGYNDTGELLPMQGGTNEMIAHKMYTSLSASGKERLHYFFYIGKDQTTPLVAKKKLRDCHIKVMIVDEHIGIQGNGNQDTQSWFHSQEINVMIDSPTVCKGWIDGLRRNQNTHLYGEVGKSDGIWRDEKGNEAKDVIGVDPGRFSWAKGFLGAINRIWNMDLEYGSGYGVCSSLQTITIAKLKSPVATPVTMSSNSSDAASRTTTPNPNARFTTQSKTVEDVLSTQTVGLVALSDFRKRRAEAVEMKERDARDVLEMGGAGGNGSGSGRSGTSTPTGDGTSTPTSTNAPRLPLKKKKRKVGTPKLSFGLDPEEESEANSTNTDTEPSRSGSPSSPNPKKKKIGVNSNVSFVPKTLTKSALLKEAQTRESLRKEFLAIQEAVRGTEIAIPFVFYDGTNIPGGVARVKKGDFIWVFLDRSRKVGAELGVGEKANSSREWARVGVDDLMLVRGGLIIPHHYDFYYFIINHTLGPNNRVLFPHSSSPPTTASITPLDADSPIPDSYNPLSRPSASSGTKTPTTKVEELEGFNDDPTFTKVVDRRWYERNKHIYPASVWQEFNPEKDYQTEVKRDAGGNAFFFS</sequence>
<name>A0A5M9JRI4_MONFR</name>
<dbReference type="InterPro" id="IPR048337">
    <property type="entry name" value="FAM50A/XAP5_C"/>
</dbReference>
<evidence type="ECO:0000256" key="2">
    <source>
        <dbReference type="SAM" id="Phobius"/>
    </source>
</evidence>
<dbReference type="AlphaFoldDB" id="A0A5M9JRI4"/>
<feature type="region of interest" description="Disordered" evidence="1">
    <location>
        <begin position="1144"/>
        <end position="1184"/>
    </location>
</feature>
<dbReference type="PROSITE" id="PS50035">
    <property type="entry name" value="PLD"/>
    <property type="match status" value="1"/>
</dbReference>
<dbReference type="PANTHER" id="PTHR21248">
    <property type="entry name" value="CARDIOLIPIN SYNTHASE"/>
    <property type="match status" value="1"/>
</dbReference>
<feature type="compositionally biased region" description="Gly residues" evidence="1">
    <location>
        <begin position="916"/>
        <end position="927"/>
    </location>
</feature>
<organism evidence="4 5">
    <name type="scientific">Monilinia fructicola</name>
    <name type="common">Brown rot fungus</name>
    <name type="synonym">Ciboria fructicola</name>
    <dbReference type="NCBI Taxonomy" id="38448"/>
    <lineage>
        <taxon>Eukaryota</taxon>
        <taxon>Fungi</taxon>
        <taxon>Dikarya</taxon>
        <taxon>Ascomycota</taxon>
        <taxon>Pezizomycotina</taxon>
        <taxon>Leotiomycetes</taxon>
        <taxon>Helotiales</taxon>
        <taxon>Sclerotiniaceae</taxon>
        <taxon>Monilinia</taxon>
    </lineage>
</organism>
<evidence type="ECO:0000259" key="3">
    <source>
        <dbReference type="PROSITE" id="PS50035"/>
    </source>
</evidence>
<feature type="compositionally biased region" description="Basic and acidic residues" evidence="1">
    <location>
        <begin position="539"/>
        <end position="551"/>
    </location>
</feature>
<dbReference type="SUPFAM" id="SSF56024">
    <property type="entry name" value="Phospholipase D/nuclease"/>
    <property type="match status" value="2"/>
</dbReference>
<proteinExistence type="predicted"/>
<dbReference type="VEuPathDB" id="FungiDB:MFRU_055g00240"/>
<feature type="domain" description="PLD phosphodiesterase" evidence="3">
    <location>
        <begin position="283"/>
        <end position="310"/>
    </location>
</feature>
<evidence type="ECO:0000256" key="1">
    <source>
        <dbReference type="SAM" id="MobiDB-lite"/>
    </source>
</evidence>
<dbReference type="GO" id="GO:0032049">
    <property type="term" value="P:cardiolipin biosynthetic process"/>
    <property type="evidence" value="ECO:0007669"/>
    <property type="project" value="UniProtKB-ARBA"/>
</dbReference>
<dbReference type="CDD" id="cd00138">
    <property type="entry name" value="PLDc_SF"/>
    <property type="match status" value="2"/>
</dbReference>
<feature type="region of interest" description="Disordered" evidence="1">
    <location>
        <begin position="846"/>
        <end position="876"/>
    </location>
</feature>
<dbReference type="GO" id="GO:0030572">
    <property type="term" value="F:phosphatidyltransferase activity"/>
    <property type="evidence" value="ECO:0007669"/>
    <property type="project" value="UniProtKB-ARBA"/>
</dbReference>
<keyword evidence="5" id="KW-1185">Reference proteome</keyword>
<feature type="compositionally biased region" description="Polar residues" evidence="1">
    <location>
        <begin position="1161"/>
        <end position="1177"/>
    </location>
</feature>
<evidence type="ECO:0000313" key="4">
    <source>
        <dbReference type="EMBL" id="KAA8571240.1"/>
    </source>
</evidence>
<feature type="compositionally biased region" description="Polar residues" evidence="1">
    <location>
        <begin position="510"/>
        <end position="536"/>
    </location>
</feature>
<keyword evidence="2" id="KW-0472">Membrane</keyword>
<keyword evidence="2" id="KW-1133">Transmembrane helix</keyword>
<dbReference type="Pfam" id="PF04921">
    <property type="entry name" value="XAP5"/>
    <property type="match status" value="1"/>
</dbReference>
<dbReference type="PANTHER" id="PTHR21248:SF22">
    <property type="entry name" value="PHOSPHOLIPASE D"/>
    <property type="match status" value="1"/>
</dbReference>
<feature type="region of interest" description="Disordered" evidence="1">
    <location>
        <begin position="400"/>
        <end position="433"/>
    </location>
</feature>
<evidence type="ECO:0000313" key="5">
    <source>
        <dbReference type="Proteomes" id="UP000322873"/>
    </source>
</evidence>
<dbReference type="VEuPathDB" id="FungiDB:MFRU_055g00230"/>
<dbReference type="EMBL" id="VICG01000006">
    <property type="protein sequence ID" value="KAA8571240.1"/>
    <property type="molecule type" value="Genomic_DNA"/>
</dbReference>
<dbReference type="Proteomes" id="UP000322873">
    <property type="component" value="Unassembled WGS sequence"/>
</dbReference>
<dbReference type="Gene3D" id="3.30.870.10">
    <property type="entry name" value="Endonuclease Chain A"/>
    <property type="match status" value="2"/>
</dbReference>
<dbReference type="Pfam" id="PF13091">
    <property type="entry name" value="PLDc_2"/>
    <property type="match status" value="1"/>
</dbReference>
<reference evidence="4 5" key="1">
    <citation type="submission" date="2019-06" db="EMBL/GenBank/DDBJ databases">
        <title>Genome Sequence of the Brown Rot Fungal Pathogen Monilinia fructicola.</title>
        <authorList>
            <person name="De Miccolis Angelini R.M."/>
            <person name="Landi L."/>
            <person name="Abate D."/>
            <person name="Pollastro S."/>
            <person name="Romanazzi G."/>
            <person name="Faretra F."/>
        </authorList>
    </citation>
    <scope>NUCLEOTIDE SEQUENCE [LARGE SCALE GENOMIC DNA]</scope>
    <source>
        <strain evidence="4 5">Mfrc123</strain>
    </source>
</reference>